<name>A0A6A5W2Z4_9PLEO</name>
<evidence type="ECO:0000313" key="3">
    <source>
        <dbReference type="Proteomes" id="UP000799779"/>
    </source>
</evidence>
<feature type="region of interest" description="Disordered" evidence="1">
    <location>
        <begin position="75"/>
        <end position="94"/>
    </location>
</feature>
<organism evidence="2 3">
    <name type="scientific">Amniculicola lignicola CBS 123094</name>
    <dbReference type="NCBI Taxonomy" id="1392246"/>
    <lineage>
        <taxon>Eukaryota</taxon>
        <taxon>Fungi</taxon>
        <taxon>Dikarya</taxon>
        <taxon>Ascomycota</taxon>
        <taxon>Pezizomycotina</taxon>
        <taxon>Dothideomycetes</taxon>
        <taxon>Pleosporomycetidae</taxon>
        <taxon>Pleosporales</taxon>
        <taxon>Amniculicolaceae</taxon>
        <taxon>Amniculicola</taxon>
    </lineage>
</organism>
<protein>
    <submittedName>
        <fullName evidence="2">Uncharacterized protein</fullName>
    </submittedName>
</protein>
<accession>A0A6A5W2Z4</accession>
<keyword evidence="3" id="KW-1185">Reference proteome</keyword>
<dbReference type="EMBL" id="ML977639">
    <property type="protein sequence ID" value="KAF1995428.1"/>
    <property type="molecule type" value="Genomic_DNA"/>
</dbReference>
<evidence type="ECO:0000256" key="1">
    <source>
        <dbReference type="SAM" id="MobiDB-lite"/>
    </source>
</evidence>
<gene>
    <name evidence="2" type="ORF">P154DRAFT_345974</name>
</gene>
<dbReference type="Proteomes" id="UP000799779">
    <property type="component" value="Unassembled WGS sequence"/>
</dbReference>
<sequence length="183" mass="20888">MNCWRERQELGATQSRYNHSPLLYHTSSSARSDEDTRTHYCQDCPVTYQVLEASTRAAKRHRELELALASASRPPTLLSGTAMEDTSSVSRSREQRIPWYTSSRRSVRHSSAHTVNDSNHARPLCTDHLSRSTQRPSLQIVRGIVQGRLEVLWYDPGCSYGLQLFRSLSVLVLRMHMGLPIHQ</sequence>
<dbReference type="AlphaFoldDB" id="A0A6A5W2Z4"/>
<reference evidence="2" key="1">
    <citation type="journal article" date="2020" name="Stud. Mycol.">
        <title>101 Dothideomycetes genomes: a test case for predicting lifestyles and emergence of pathogens.</title>
        <authorList>
            <person name="Haridas S."/>
            <person name="Albert R."/>
            <person name="Binder M."/>
            <person name="Bloem J."/>
            <person name="Labutti K."/>
            <person name="Salamov A."/>
            <person name="Andreopoulos B."/>
            <person name="Baker S."/>
            <person name="Barry K."/>
            <person name="Bills G."/>
            <person name="Bluhm B."/>
            <person name="Cannon C."/>
            <person name="Castanera R."/>
            <person name="Culley D."/>
            <person name="Daum C."/>
            <person name="Ezra D."/>
            <person name="Gonzalez J."/>
            <person name="Henrissat B."/>
            <person name="Kuo A."/>
            <person name="Liang C."/>
            <person name="Lipzen A."/>
            <person name="Lutzoni F."/>
            <person name="Magnuson J."/>
            <person name="Mondo S."/>
            <person name="Nolan M."/>
            <person name="Ohm R."/>
            <person name="Pangilinan J."/>
            <person name="Park H.-J."/>
            <person name="Ramirez L."/>
            <person name="Alfaro M."/>
            <person name="Sun H."/>
            <person name="Tritt A."/>
            <person name="Yoshinaga Y."/>
            <person name="Zwiers L.-H."/>
            <person name="Turgeon B."/>
            <person name="Goodwin S."/>
            <person name="Spatafora J."/>
            <person name="Crous P."/>
            <person name="Grigoriev I."/>
        </authorList>
    </citation>
    <scope>NUCLEOTIDE SEQUENCE</scope>
    <source>
        <strain evidence="2">CBS 123094</strain>
    </source>
</reference>
<evidence type="ECO:0000313" key="2">
    <source>
        <dbReference type="EMBL" id="KAF1995428.1"/>
    </source>
</evidence>
<proteinExistence type="predicted"/>